<sequence>MENRTIKHAEWLKIVESRSDKITHKQGKSVARTRPFYKQFLLAFTCLIIIVGGYRAFAPTSPNMQLAALNKDAQHRIERYFSKQFMMGSWQLNRVKFGDEEIGVYIQIPTELALSEEEQRRYIQQSLCPQGDNFIWQSIGEYGLYIHLYTNNLRNSHYAQCVKA</sequence>
<dbReference type="Proteomes" id="UP001595453">
    <property type="component" value="Unassembled WGS sequence"/>
</dbReference>
<dbReference type="EMBL" id="JBHRSD010000014">
    <property type="protein sequence ID" value="MFC3032575.1"/>
    <property type="molecule type" value="Genomic_DNA"/>
</dbReference>
<name>A0ABV7CIW0_9GAMM</name>
<protein>
    <submittedName>
        <fullName evidence="2">Uncharacterized protein</fullName>
    </submittedName>
</protein>
<keyword evidence="1" id="KW-1133">Transmembrane helix</keyword>
<evidence type="ECO:0000256" key="1">
    <source>
        <dbReference type="SAM" id="Phobius"/>
    </source>
</evidence>
<accession>A0ABV7CIW0</accession>
<evidence type="ECO:0000313" key="3">
    <source>
        <dbReference type="Proteomes" id="UP001595453"/>
    </source>
</evidence>
<reference evidence="3" key="1">
    <citation type="journal article" date="2019" name="Int. J. Syst. Evol. Microbiol.">
        <title>The Global Catalogue of Microorganisms (GCM) 10K type strain sequencing project: providing services to taxonomists for standard genome sequencing and annotation.</title>
        <authorList>
            <consortium name="The Broad Institute Genomics Platform"/>
            <consortium name="The Broad Institute Genome Sequencing Center for Infectious Disease"/>
            <person name="Wu L."/>
            <person name="Ma J."/>
        </authorList>
    </citation>
    <scope>NUCLEOTIDE SEQUENCE [LARGE SCALE GENOMIC DNA]</scope>
    <source>
        <strain evidence="3">KCTC 42730</strain>
    </source>
</reference>
<proteinExistence type="predicted"/>
<keyword evidence="1" id="KW-0812">Transmembrane</keyword>
<gene>
    <name evidence="2" type="ORF">ACFOEE_08595</name>
</gene>
<keyword evidence="3" id="KW-1185">Reference proteome</keyword>
<evidence type="ECO:0000313" key="2">
    <source>
        <dbReference type="EMBL" id="MFC3032575.1"/>
    </source>
</evidence>
<organism evidence="2 3">
    <name type="scientific">Pseudoalteromonas fenneropenaei</name>
    <dbReference type="NCBI Taxonomy" id="1737459"/>
    <lineage>
        <taxon>Bacteria</taxon>
        <taxon>Pseudomonadati</taxon>
        <taxon>Pseudomonadota</taxon>
        <taxon>Gammaproteobacteria</taxon>
        <taxon>Alteromonadales</taxon>
        <taxon>Pseudoalteromonadaceae</taxon>
        <taxon>Pseudoalteromonas</taxon>
    </lineage>
</organism>
<keyword evidence="1" id="KW-0472">Membrane</keyword>
<feature type="transmembrane region" description="Helical" evidence="1">
    <location>
        <begin position="40"/>
        <end position="57"/>
    </location>
</feature>
<comment type="caution">
    <text evidence="2">The sequence shown here is derived from an EMBL/GenBank/DDBJ whole genome shotgun (WGS) entry which is preliminary data.</text>
</comment>
<dbReference type="RefSeq" id="WP_377123217.1">
    <property type="nucleotide sequence ID" value="NZ_JBHRSD010000014.1"/>
</dbReference>